<dbReference type="AlphaFoldDB" id="A0A1M5UNM7"/>
<evidence type="ECO:0000256" key="2">
    <source>
        <dbReference type="ARBA" id="ARBA00010790"/>
    </source>
</evidence>
<dbReference type="InterPro" id="IPR007867">
    <property type="entry name" value="GMC_OxRtase_C"/>
</dbReference>
<accession>A0A1M5UNM7</accession>
<proteinExistence type="inferred from homology"/>
<comment type="similarity">
    <text evidence="2 6">Belongs to the GMC oxidoreductase family.</text>
</comment>
<keyword evidence="3 6" id="KW-0285">Flavoprotein</keyword>
<dbReference type="PROSITE" id="PS00623">
    <property type="entry name" value="GMC_OXRED_1"/>
    <property type="match status" value="1"/>
</dbReference>
<dbReference type="GO" id="GO:0016614">
    <property type="term" value="F:oxidoreductase activity, acting on CH-OH group of donors"/>
    <property type="evidence" value="ECO:0007669"/>
    <property type="project" value="InterPro"/>
</dbReference>
<feature type="domain" description="Glucose-methanol-choline oxidoreductase N-terminal" evidence="7">
    <location>
        <begin position="84"/>
        <end position="107"/>
    </location>
</feature>
<feature type="binding site" evidence="5">
    <location>
        <position position="221"/>
    </location>
    <ligand>
        <name>FAD</name>
        <dbReference type="ChEBI" id="CHEBI:57692"/>
    </ligand>
</feature>
<sequence length="537" mass="58600">MSVKNEYDYIVIGAGSAGCVLANRLSANPAHRVLLLEAGGSERNFWLKLPVGYFRTIYDPRYSWQFDTAPQPETGNRRIVWPRGRGLGGSSSINGLLYIRGQHADYDDWAASGATGWSYDEVLPFFRRSERYDGGESKYHGAGGELCVSELRNHHPYCDAWLQAGTQMGFPRSSDFNGANDSGLGSYQLTLRGHWRCDASTAFLRPARRRPNLAIKTGALVTRILISQGKAYGVEWREDGKLLQAHAGAEVLLCAGAIQSPQILQLSGIGPAELLRQHDISVHVDAPEVGKNLQDHYQARVIVKLKKKMSLNDDVRNPVKLAKMGAQWLFQKRGPLTVGAGQVGGMVCSEHARNGRADVLLNVMPLSVDKPGDPLHSFSGFSASATQCRPESAGEVRISSADPAAPPRILTNYLTERKDIDVLTSGLEILREIYRQPAFRDLVTPEEYLPGNAVRDRADLAAFARNKGGTVFHPTSTCRMGGDSRSVVDPDLRLRGIQNLRVVDASVMPRIVSTNTNAAAIMIGEKAASLILGDSPA</sequence>
<evidence type="ECO:0000256" key="4">
    <source>
        <dbReference type="ARBA" id="ARBA00022827"/>
    </source>
</evidence>
<comment type="cofactor">
    <cofactor evidence="1 5">
        <name>FAD</name>
        <dbReference type="ChEBI" id="CHEBI:57692"/>
    </cofactor>
</comment>
<name>A0A1M5UNM7_9BURK</name>
<evidence type="ECO:0000256" key="3">
    <source>
        <dbReference type="ARBA" id="ARBA00022630"/>
    </source>
</evidence>
<dbReference type="Pfam" id="PF00732">
    <property type="entry name" value="GMC_oxred_N"/>
    <property type="match status" value="1"/>
</dbReference>
<dbReference type="Proteomes" id="UP000184226">
    <property type="component" value="Unassembled WGS sequence"/>
</dbReference>
<dbReference type="InterPro" id="IPR036188">
    <property type="entry name" value="FAD/NAD-bd_sf"/>
</dbReference>
<dbReference type="Pfam" id="PF05199">
    <property type="entry name" value="GMC_oxred_C"/>
    <property type="match status" value="1"/>
</dbReference>
<dbReference type="PROSITE" id="PS00624">
    <property type="entry name" value="GMC_OXRED_2"/>
    <property type="match status" value="1"/>
</dbReference>
<dbReference type="PIRSF" id="PIRSF000137">
    <property type="entry name" value="Alcohol_oxidase"/>
    <property type="match status" value="1"/>
</dbReference>
<keyword evidence="4 5" id="KW-0274">FAD</keyword>
<dbReference type="RefSeq" id="WP_073102750.1">
    <property type="nucleotide sequence ID" value="NZ_FQXE01000004.1"/>
</dbReference>
<evidence type="ECO:0000259" key="7">
    <source>
        <dbReference type="PROSITE" id="PS00623"/>
    </source>
</evidence>
<evidence type="ECO:0000256" key="5">
    <source>
        <dbReference type="PIRSR" id="PIRSR000137-2"/>
    </source>
</evidence>
<dbReference type="Gene3D" id="3.50.50.60">
    <property type="entry name" value="FAD/NAD(P)-binding domain"/>
    <property type="match status" value="1"/>
</dbReference>
<dbReference type="Gene3D" id="3.30.410.40">
    <property type="match status" value="1"/>
</dbReference>
<evidence type="ECO:0000313" key="9">
    <source>
        <dbReference type="EMBL" id="SHH64458.1"/>
    </source>
</evidence>
<keyword evidence="10" id="KW-1185">Reference proteome</keyword>
<dbReference type="SUPFAM" id="SSF51905">
    <property type="entry name" value="FAD/NAD(P)-binding domain"/>
    <property type="match status" value="1"/>
</dbReference>
<dbReference type="STRING" id="658167.SAMN04488135_10452"/>
<dbReference type="SUPFAM" id="SSF54373">
    <property type="entry name" value="FAD-linked reductases, C-terminal domain"/>
    <property type="match status" value="1"/>
</dbReference>
<dbReference type="InterPro" id="IPR012132">
    <property type="entry name" value="GMC_OxRdtase"/>
</dbReference>
<dbReference type="PROSITE" id="PS51257">
    <property type="entry name" value="PROKAR_LIPOPROTEIN"/>
    <property type="match status" value="1"/>
</dbReference>
<dbReference type="OrthoDB" id="9785276at2"/>
<evidence type="ECO:0000256" key="6">
    <source>
        <dbReference type="RuleBase" id="RU003968"/>
    </source>
</evidence>
<evidence type="ECO:0000259" key="8">
    <source>
        <dbReference type="PROSITE" id="PS00624"/>
    </source>
</evidence>
<protein>
    <submittedName>
        <fullName evidence="9">Choline dehydrogenase</fullName>
    </submittedName>
</protein>
<feature type="domain" description="Glucose-methanol-choline oxidoreductase N-terminal" evidence="8">
    <location>
        <begin position="256"/>
        <end position="270"/>
    </location>
</feature>
<dbReference type="InterPro" id="IPR000172">
    <property type="entry name" value="GMC_OxRdtase_N"/>
</dbReference>
<evidence type="ECO:0000256" key="1">
    <source>
        <dbReference type="ARBA" id="ARBA00001974"/>
    </source>
</evidence>
<organism evidence="9 10">
    <name type="scientific">Pollutimonas bauzanensis</name>
    <dbReference type="NCBI Taxonomy" id="658167"/>
    <lineage>
        <taxon>Bacteria</taxon>
        <taxon>Pseudomonadati</taxon>
        <taxon>Pseudomonadota</taxon>
        <taxon>Betaproteobacteria</taxon>
        <taxon>Burkholderiales</taxon>
        <taxon>Alcaligenaceae</taxon>
        <taxon>Pollutimonas</taxon>
    </lineage>
</organism>
<dbReference type="PANTHER" id="PTHR11552">
    <property type="entry name" value="GLUCOSE-METHANOL-CHOLINE GMC OXIDOREDUCTASE"/>
    <property type="match status" value="1"/>
</dbReference>
<evidence type="ECO:0000313" key="10">
    <source>
        <dbReference type="Proteomes" id="UP000184226"/>
    </source>
</evidence>
<dbReference type="PANTHER" id="PTHR11552:SF147">
    <property type="entry name" value="CHOLINE DEHYDROGENASE, MITOCHONDRIAL"/>
    <property type="match status" value="1"/>
</dbReference>
<dbReference type="GO" id="GO:0050660">
    <property type="term" value="F:flavin adenine dinucleotide binding"/>
    <property type="evidence" value="ECO:0007669"/>
    <property type="project" value="InterPro"/>
</dbReference>
<reference evidence="9 10" key="1">
    <citation type="submission" date="2016-11" db="EMBL/GenBank/DDBJ databases">
        <authorList>
            <person name="Jaros S."/>
            <person name="Januszkiewicz K."/>
            <person name="Wedrychowicz H."/>
        </authorList>
    </citation>
    <scope>NUCLEOTIDE SEQUENCE [LARGE SCALE GENOMIC DNA]</scope>
    <source>
        <strain evidence="9 10">CGMCC 1.10190</strain>
    </source>
</reference>
<dbReference type="EMBL" id="FQXE01000004">
    <property type="protein sequence ID" value="SHH64458.1"/>
    <property type="molecule type" value="Genomic_DNA"/>
</dbReference>
<gene>
    <name evidence="9" type="ORF">SAMN04488135_10452</name>
</gene>